<dbReference type="GO" id="GO:0005739">
    <property type="term" value="C:mitochondrion"/>
    <property type="evidence" value="ECO:0007669"/>
    <property type="project" value="TreeGrafter"/>
</dbReference>
<dbReference type="InParanoid" id="J4HVV8"/>
<dbReference type="PANTHER" id="PTHR21193">
    <property type="entry name" value="OXIDOREDUCTASE-LIKE DOMAIN-CONTAINING PROTEIN 1"/>
    <property type="match status" value="1"/>
</dbReference>
<gene>
    <name evidence="3" type="ORF">FIBRA_03235</name>
</gene>
<accession>J4HVV8</accession>
<evidence type="ECO:0000313" key="4">
    <source>
        <dbReference type="Proteomes" id="UP000006352"/>
    </source>
</evidence>
<dbReference type="InterPro" id="IPR039251">
    <property type="entry name" value="OXLD1"/>
</dbReference>
<sequence length="263" mass="29250">MIYMTRLGRRSFLNGIPTLATPASVAPLAPTSLTRIPDTLAPTFIPESTTPRSDVPDTHHLIQRKKNGVRGGQNLSERWRRLERSLRGKEAFGAHRGALMEQRDSAVSQARGIVDKKKHGPRMFRGLVLPEEPKEPQSDECCMSGCAICVYDLYTAAREDYTHAVDALRVALDAKGVSEEEWPADIQRTKKKSMKPQSSRDVSMNTFEALERALREKRESTGMGQEGSGGRSPVRPLQSKQPVLLASAADILEGLRWLVFSNR</sequence>
<name>J4HVV8_9APHY</name>
<keyword evidence="4" id="KW-1185">Reference proteome</keyword>
<dbReference type="GeneID" id="24096098"/>
<dbReference type="Proteomes" id="UP000006352">
    <property type="component" value="Unassembled WGS sequence"/>
</dbReference>
<dbReference type="HOGENOM" id="CLU_092489_0_0_1"/>
<dbReference type="InterPro" id="IPR019180">
    <property type="entry name" value="Oxidoreductase-like_N"/>
</dbReference>
<dbReference type="STRING" id="599839.J4HVV8"/>
<reference evidence="3 4" key="1">
    <citation type="journal article" date="2012" name="Appl. Environ. Microbiol.">
        <title>Short-read sequencing for genomic analysis of the brown rot fungus Fibroporia radiculosa.</title>
        <authorList>
            <person name="Tang J.D."/>
            <person name="Perkins A.D."/>
            <person name="Sonstegard T.S."/>
            <person name="Schroeder S.G."/>
            <person name="Burgess S.C."/>
            <person name="Diehl S.V."/>
        </authorList>
    </citation>
    <scope>NUCLEOTIDE SEQUENCE [LARGE SCALE GENOMIC DNA]</scope>
    <source>
        <strain evidence="3 4">TFFH 294</strain>
    </source>
</reference>
<evidence type="ECO:0000259" key="2">
    <source>
        <dbReference type="Pfam" id="PF09791"/>
    </source>
</evidence>
<evidence type="ECO:0000256" key="1">
    <source>
        <dbReference type="SAM" id="MobiDB-lite"/>
    </source>
</evidence>
<dbReference type="PANTHER" id="PTHR21193:SF3">
    <property type="entry name" value="OXIDOREDUCTASE-LIKE DOMAIN-CONTAINING PROTEIN 1"/>
    <property type="match status" value="1"/>
</dbReference>
<feature type="region of interest" description="Disordered" evidence="1">
    <location>
        <begin position="216"/>
        <end position="237"/>
    </location>
</feature>
<dbReference type="RefSeq" id="XP_012180470.1">
    <property type="nucleotide sequence ID" value="XM_012325080.1"/>
</dbReference>
<dbReference type="EMBL" id="HE797023">
    <property type="protein sequence ID" value="CCM01187.1"/>
    <property type="molecule type" value="Genomic_DNA"/>
</dbReference>
<dbReference type="AlphaFoldDB" id="J4HVV8"/>
<dbReference type="Pfam" id="PF09791">
    <property type="entry name" value="Oxidored-like"/>
    <property type="match status" value="1"/>
</dbReference>
<protein>
    <recommendedName>
        <fullName evidence="2">Oxidoreductase-like domain-containing protein</fullName>
    </recommendedName>
</protein>
<proteinExistence type="predicted"/>
<feature type="domain" description="Oxidoreductase-like" evidence="2">
    <location>
        <begin position="123"/>
        <end position="167"/>
    </location>
</feature>
<dbReference type="OrthoDB" id="10064411at2759"/>
<evidence type="ECO:0000313" key="3">
    <source>
        <dbReference type="EMBL" id="CCM01187.1"/>
    </source>
</evidence>
<organism evidence="3 4">
    <name type="scientific">Fibroporia radiculosa</name>
    <dbReference type="NCBI Taxonomy" id="599839"/>
    <lineage>
        <taxon>Eukaryota</taxon>
        <taxon>Fungi</taxon>
        <taxon>Dikarya</taxon>
        <taxon>Basidiomycota</taxon>
        <taxon>Agaricomycotina</taxon>
        <taxon>Agaricomycetes</taxon>
        <taxon>Polyporales</taxon>
        <taxon>Fibroporiaceae</taxon>
        <taxon>Fibroporia</taxon>
    </lineage>
</organism>